<dbReference type="EC" id="2.7.1.180" evidence="2"/>
<evidence type="ECO:0000256" key="9">
    <source>
        <dbReference type="ARBA" id="ARBA00031306"/>
    </source>
</evidence>
<sequence length="268" mass="28133">MLRHAEHVMGTVFSFAVRDADDRTPAALDAAVARLHELDRRFSPFRPDSDVSRVNAGELTPDQARGELAQVLARCRETAAQTDGFFTERPDGRTLDPSGWVKGWAVAEASRILAEAGSADHCVGGGGDLQTLGGPWRIGIADPEDAGRLKAVVEGSGLAVATSGTGERGAHITDPHTGRPVHGGWLSLTLVSETAGVARTDAWATAVFAMGPERGFRWAHRRPEVEALAVLPDGSLRCTPGFPRYLADTATADPGTYHAPAPAGGTGA</sequence>
<keyword evidence="12" id="KW-1185">Reference proteome</keyword>
<dbReference type="SUPFAM" id="SSF143631">
    <property type="entry name" value="ApbE-like"/>
    <property type="match status" value="1"/>
</dbReference>
<comment type="cofactor">
    <cofactor evidence="1">
        <name>Mg(2+)</name>
        <dbReference type="ChEBI" id="CHEBI:18420"/>
    </cofactor>
</comment>
<keyword evidence="5 11" id="KW-0808">Transferase</keyword>
<evidence type="ECO:0000256" key="7">
    <source>
        <dbReference type="ARBA" id="ARBA00022827"/>
    </source>
</evidence>
<comment type="caution">
    <text evidence="11">The sequence shown here is derived from an EMBL/GenBank/DDBJ whole genome shotgun (WGS) entry which is preliminary data.</text>
</comment>
<accession>A0ABW1G357</accession>
<evidence type="ECO:0000256" key="8">
    <source>
        <dbReference type="ARBA" id="ARBA00022842"/>
    </source>
</evidence>
<comment type="catalytic activity">
    <reaction evidence="10">
        <text>L-threonyl-[protein] + FAD = FMN-L-threonyl-[protein] + AMP + H(+)</text>
        <dbReference type="Rhea" id="RHEA:36847"/>
        <dbReference type="Rhea" id="RHEA-COMP:11060"/>
        <dbReference type="Rhea" id="RHEA-COMP:11061"/>
        <dbReference type="ChEBI" id="CHEBI:15378"/>
        <dbReference type="ChEBI" id="CHEBI:30013"/>
        <dbReference type="ChEBI" id="CHEBI:57692"/>
        <dbReference type="ChEBI" id="CHEBI:74257"/>
        <dbReference type="ChEBI" id="CHEBI:456215"/>
        <dbReference type="EC" id="2.7.1.180"/>
    </reaction>
</comment>
<dbReference type="EMBL" id="JBHSQJ010000061">
    <property type="protein sequence ID" value="MFC5908543.1"/>
    <property type="molecule type" value="Genomic_DNA"/>
</dbReference>
<evidence type="ECO:0000256" key="10">
    <source>
        <dbReference type="ARBA" id="ARBA00048540"/>
    </source>
</evidence>
<dbReference type="RefSeq" id="WP_380583538.1">
    <property type="nucleotide sequence ID" value="NZ_JBHSQJ010000061.1"/>
</dbReference>
<protein>
    <recommendedName>
        <fullName evidence="3">FAD:protein FMN transferase</fullName>
        <ecNumber evidence="2">2.7.1.180</ecNumber>
    </recommendedName>
    <alternativeName>
        <fullName evidence="9">Flavin transferase</fullName>
    </alternativeName>
</protein>
<gene>
    <name evidence="11" type="ORF">ACFP3V_15140</name>
</gene>
<evidence type="ECO:0000256" key="1">
    <source>
        <dbReference type="ARBA" id="ARBA00001946"/>
    </source>
</evidence>
<evidence type="ECO:0000256" key="3">
    <source>
        <dbReference type="ARBA" id="ARBA00016337"/>
    </source>
</evidence>
<dbReference type="Proteomes" id="UP001596174">
    <property type="component" value="Unassembled WGS sequence"/>
</dbReference>
<keyword evidence="7" id="KW-0274">FAD</keyword>
<keyword evidence="8" id="KW-0460">Magnesium</keyword>
<evidence type="ECO:0000313" key="11">
    <source>
        <dbReference type="EMBL" id="MFC5908543.1"/>
    </source>
</evidence>
<evidence type="ECO:0000256" key="5">
    <source>
        <dbReference type="ARBA" id="ARBA00022679"/>
    </source>
</evidence>
<name>A0ABW1G357_9ACTN</name>
<evidence type="ECO:0000256" key="2">
    <source>
        <dbReference type="ARBA" id="ARBA00011955"/>
    </source>
</evidence>
<organism evidence="11 12">
    <name type="scientific">Streptacidiphilus monticola</name>
    <dbReference type="NCBI Taxonomy" id="2161674"/>
    <lineage>
        <taxon>Bacteria</taxon>
        <taxon>Bacillati</taxon>
        <taxon>Actinomycetota</taxon>
        <taxon>Actinomycetes</taxon>
        <taxon>Kitasatosporales</taxon>
        <taxon>Streptomycetaceae</taxon>
        <taxon>Streptacidiphilus</taxon>
    </lineage>
</organism>
<proteinExistence type="predicted"/>
<keyword evidence="6" id="KW-0479">Metal-binding</keyword>
<dbReference type="InterPro" id="IPR024932">
    <property type="entry name" value="ApbE"/>
</dbReference>
<dbReference type="Pfam" id="PF02424">
    <property type="entry name" value="ApbE"/>
    <property type="match status" value="2"/>
</dbReference>
<dbReference type="PANTHER" id="PTHR30040">
    <property type="entry name" value="THIAMINE BIOSYNTHESIS LIPOPROTEIN APBE"/>
    <property type="match status" value="1"/>
</dbReference>
<dbReference type="Gene3D" id="3.10.520.10">
    <property type="entry name" value="ApbE-like domains"/>
    <property type="match status" value="2"/>
</dbReference>
<keyword evidence="4" id="KW-0285">Flavoprotein</keyword>
<dbReference type="InterPro" id="IPR003374">
    <property type="entry name" value="ApbE-like_sf"/>
</dbReference>
<reference evidence="12" key="1">
    <citation type="journal article" date="2019" name="Int. J. Syst. Evol. Microbiol.">
        <title>The Global Catalogue of Microorganisms (GCM) 10K type strain sequencing project: providing services to taxonomists for standard genome sequencing and annotation.</title>
        <authorList>
            <consortium name="The Broad Institute Genomics Platform"/>
            <consortium name="The Broad Institute Genome Sequencing Center for Infectious Disease"/>
            <person name="Wu L."/>
            <person name="Ma J."/>
        </authorList>
    </citation>
    <scope>NUCLEOTIDE SEQUENCE [LARGE SCALE GENOMIC DNA]</scope>
    <source>
        <strain evidence="12">JCM 4816</strain>
    </source>
</reference>
<evidence type="ECO:0000256" key="6">
    <source>
        <dbReference type="ARBA" id="ARBA00022723"/>
    </source>
</evidence>
<dbReference type="GO" id="GO:0016740">
    <property type="term" value="F:transferase activity"/>
    <property type="evidence" value="ECO:0007669"/>
    <property type="project" value="UniProtKB-KW"/>
</dbReference>
<dbReference type="PANTHER" id="PTHR30040:SF2">
    <property type="entry name" value="FAD:PROTEIN FMN TRANSFERASE"/>
    <property type="match status" value="1"/>
</dbReference>
<evidence type="ECO:0000313" key="12">
    <source>
        <dbReference type="Proteomes" id="UP001596174"/>
    </source>
</evidence>
<evidence type="ECO:0000256" key="4">
    <source>
        <dbReference type="ARBA" id="ARBA00022630"/>
    </source>
</evidence>